<evidence type="ECO:0000313" key="2">
    <source>
        <dbReference type="Proteomes" id="UP001143910"/>
    </source>
</evidence>
<sequence length="84" mass="9001">MSLQTPASAFNPDVLGGPGATPLMAGTPGLPPGSQVDFTRLWSDEMMYHMTGAGVVEPDMPQPRSWEDASAYLPFNESSARNIF</sequence>
<accession>A0ACC1MK80</accession>
<dbReference type="EMBL" id="JANJQO010002426">
    <property type="protein sequence ID" value="KAJ2967036.1"/>
    <property type="molecule type" value="Genomic_DNA"/>
</dbReference>
<reference evidence="1" key="1">
    <citation type="submission" date="2022-08" db="EMBL/GenBank/DDBJ databases">
        <title>Genome Sequence of Lecanicillium fungicola.</title>
        <authorList>
            <person name="Buettner E."/>
        </authorList>
    </citation>
    <scope>NUCLEOTIDE SEQUENCE</scope>
    <source>
        <strain evidence="1">Babe33</strain>
    </source>
</reference>
<evidence type="ECO:0000313" key="1">
    <source>
        <dbReference type="EMBL" id="KAJ2967036.1"/>
    </source>
</evidence>
<proteinExistence type="predicted"/>
<protein>
    <submittedName>
        <fullName evidence="1">Uncharacterized protein</fullName>
    </submittedName>
</protein>
<name>A0ACC1MK80_9HYPO</name>
<dbReference type="Proteomes" id="UP001143910">
    <property type="component" value="Unassembled WGS sequence"/>
</dbReference>
<comment type="caution">
    <text evidence="1">The sequence shown here is derived from an EMBL/GenBank/DDBJ whole genome shotgun (WGS) entry which is preliminary data.</text>
</comment>
<keyword evidence="2" id="KW-1185">Reference proteome</keyword>
<gene>
    <name evidence="1" type="ORF">NQ176_g9861</name>
</gene>
<organism evidence="1 2">
    <name type="scientific">Zarea fungicola</name>
    <dbReference type="NCBI Taxonomy" id="93591"/>
    <lineage>
        <taxon>Eukaryota</taxon>
        <taxon>Fungi</taxon>
        <taxon>Dikarya</taxon>
        <taxon>Ascomycota</taxon>
        <taxon>Pezizomycotina</taxon>
        <taxon>Sordariomycetes</taxon>
        <taxon>Hypocreomycetidae</taxon>
        <taxon>Hypocreales</taxon>
        <taxon>Cordycipitaceae</taxon>
        <taxon>Zarea</taxon>
    </lineage>
</organism>